<evidence type="ECO:0000313" key="1">
    <source>
        <dbReference type="EMBL" id="SUI03825.1"/>
    </source>
</evidence>
<sequence length="101" mass="11752">MKRIAPFHCNIYETRLKQKLPLKDEPTAMTTAHSAPRDNSDKPVIWTVSVTRLFELFRDISLEFDHLATITPIQLGFEKAVTYIRKKTGDRALRRDYRGGF</sequence>
<reference evidence="1 2" key="1">
    <citation type="submission" date="2018-06" db="EMBL/GenBank/DDBJ databases">
        <authorList>
            <consortium name="Pathogen Informatics"/>
            <person name="Doyle S."/>
        </authorList>
    </citation>
    <scope>NUCLEOTIDE SEQUENCE [LARGE SCALE GENOMIC DNA]</scope>
    <source>
        <strain evidence="1 2">NCTC12420</strain>
    </source>
</reference>
<proteinExistence type="predicted"/>
<dbReference type="SUPFAM" id="SSF159800">
    <property type="entry name" value="PrpR receptor domain-like"/>
    <property type="match status" value="1"/>
</dbReference>
<dbReference type="Proteomes" id="UP000254220">
    <property type="component" value="Unassembled WGS sequence"/>
</dbReference>
<dbReference type="EMBL" id="UGYB01000001">
    <property type="protein sequence ID" value="SUI03825.1"/>
    <property type="molecule type" value="Genomic_DNA"/>
</dbReference>
<dbReference type="Gene3D" id="3.40.50.2300">
    <property type="match status" value="1"/>
</dbReference>
<protein>
    <submittedName>
        <fullName evidence="1">Propionate catabolism operon regulatory protein PrpR</fullName>
    </submittedName>
</protein>
<accession>A0A379XUB2</accession>
<dbReference type="AlphaFoldDB" id="A0A379XUB2"/>
<organism evidence="1 2">
    <name type="scientific">Salmonella enterica subsp. indica</name>
    <dbReference type="NCBI Taxonomy" id="59207"/>
    <lineage>
        <taxon>Bacteria</taxon>
        <taxon>Pseudomonadati</taxon>
        <taxon>Pseudomonadota</taxon>
        <taxon>Gammaproteobacteria</taxon>
        <taxon>Enterobacterales</taxon>
        <taxon>Enterobacteriaceae</taxon>
        <taxon>Salmonella</taxon>
    </lineage>
</organism>
<gene>
    <name evidence="1" type="primary">prpR_1</name>
    <name evidence="1" type="ORF">NCTC12420_03645</name>
</gene>
<evidence type="ECO:0000313" key="2">
    <source>
        <dbReference type="Proteomes" id="UP000254220"/>
    </source>
</evidence>
<name>A0A379XUB2_SALER</name>